<protein>
    <submittedName>
        <fullName evidence="1">Uncharacterized protein</fullName>
    </submittedName>
</protein>
<accession>A0A024VA24</accession>
<name>A0A024VA24_PLAFA</name>
<dbReference type="AlphaFoldDB" id="A0A024VA24"/>
<organism evidence="1 2">
    <name type="scientific">Plasmodium falciparum Vietnam Oak-Knoll</name>
    <name type="common">FVO</name>
    <dbReference type="NCBI Taxonomy" id="1036723"/>
    <lineage>
        <taxon>Eukaryota</taxon>
        <taxon>Sar</taxon>
        <taxon>Alveolata</taxon>
        <taxon>Apicomplexa</taxon>
        <taxon>Aconoidasida</taxon>
        <taxon>Haemosporida</taxon>
        <taxon>Plasmodiidae</taxon>
        <taxon>Plasmodium</taxon>
        <taxon>Plasmodium (Laverania)</taxon>
    </lineage>
</organism>
<reference evidence="1 2" key="2">
    <citation type="submission" date="2013-02" db="EMBL/GenBank/DDBJ databases">
        <title>The Genome Sequence of Plasmodium falciparum Vietnam Oak-Knoll (FVO).</title>
        <authorList>
            <consortium name="The Broad Institute Genome Sequencing Platform"/>
            <consortium name="The Broad Institute Genome Sequencing Center for Infectious Disease"/>
            <person name="Neafsey D."/>
            <person name="Cheeseman I."/>
            <person name="Volkman S."/>
            <person name="Adams J."/>
            <person name="Walker B."/>
            <person name="Young S.K."/>
            <person name="Zeng Q."/>
            <person name="Gargeya S."/>
            <person name="Fitzgerald M."/>
            <person name="Haas B."/>
            <person name="Abouelleil A."/>
            <person name="Alvarado L."/>
            <person name="Arachchi H.M."/>
            <person name="Berlin A.M."/>
            <person name="Chapman S.B."/>
            <person name="Dewar J."/>
            <person name="Goldberg J."/>
            <person name="Griggs A."/>
            <person name="Gujja S."/>
            <person name="Hansen M."/>
            <person name="Howarth C."/>
            <person name="Imamovic A."/>
            <person name="Larimer J."/>
            <person name="McCowan C."/>
            <person name="Murphy C."/>
            <person name="Neiman D."/>
            <person name="Pearson M."/>
            <person name="Priest M."/>
            <person name="Roberts A."/>
            <person name="Saif S."/>
            <person name="Shea T."/>
            <person name="Sisk P."/>
            <person name="Sykes S."/>
            <person name="Wortman J."/>
            <person name="Nusbaum C."/>
            <person name="Birren B."/>
        </authorList>
    </citation>
    <scope>NUCLEOTIDE SEQUENCE [LARGE SCALE GENOMIC DNA]</scope>
    <source>
        <strain evidence="2">Vietnam Oak-Knoll (FVO)</strain>
    </source>
</reference>
<dbReference type="EMBL" id="KI925061">
    <property type="protein sequence ID" value="ETW19656.1"/>
    <property type="molecule type" value="Genomic_DNA"/>
</dbReference>
<sequence>MLNLIPKRIVSTSLLFGKRPIQRIRVGENKDVLELSLSDVNSIYDDIDESVELHNKDYNPLKYNKYIKYKMSALNLIDAYKSEQNQKTALTNIKWYAKIKDYFFIKFYKNQVELKEKMVPKFFYPINKSL</sequence>
<evidence type="ECO:0000313" key="1">
    <source>
        <dbReference type="EMBL" id="ETW19656.1"/>
    </source>
</evidence>
<dbReference type="OrthoDB" id="409663at2759"/>
<reference evidence="1 2" key="1">
    <citation type="submission" date="2013-02" db="EMBL/GenBank/DDBJ databases">
        <title>The Genome Annotation of Plasmodium falciparum Vietnam Oak-Knoll (FVO).</title>
        <authorList>
            <consortium name="The Broad Institute Genome Sequencing Platform"/>
            <consortium name="The Broad Institute Genome Sequencing Center for Infectious Disease"/>
            <person name="Neafsey D."/>
            <person name="Hoffman S."/>
            <person name="Volkman S."/>
            <person name="Rosenthal P."/>
            <person name="Walker B."/>
            <person name="Young S.K."/>
            <person name="Zeng Q."/>
            <person name="Gargeya S."/>
            <person name="Fitzgerald M."/>
            <person name="Haas B."/>
            <person name="Abouelleil A."/>
            <person name="Allen A.W."/>
            <person name="Alvarado L."/>
            <person name="Arachchi H.M."/>
            <person name="Berlin A.M."/>
            <person name="Chapman S.B."/>
            <person name="Gainer-Dewar J."/>
            <person name="Goldberg J."/>
            <person name="Griggs A."/>
            <person name="Gujja S."/>
            <person name="Hansen M."/>
            <person name="Howarth C."/>
            <person name="Imamovic A."/>
            <person name="Ireland A."/>
            <person name="Larimer J."/>
            <person name="McCowan C."/>
            <person name="Murphy C."/>
            <person name="Pearson M."/>
            <person name="Poon T.W."/>
            <person name="Priest M."/>
            <person name="Roberts A."/>
            <person name="Saif S."/>
            <person name="Shea T."/>
            <person name="Sisk P."/>
            <person name="Sykes S."/>
            <person name="Wortman J."/>
            <person name="Nusbaum C."/>
            <person name="Birren B."/>
        </authorList>
    </citation>
    <scope>NUCLEOTIDE SEQUENCE [LARGE SCALE GENOMIC DNA]</scope>
    <source>
        <strain evidence="2">Vietnam Oak-Knoll (FVO)</strain>
    </source>
</reference>
<dbReference type="SMR" id="A0A024VA24"/>
<evidence type="ECO:0000313" key="2">
    <source>
        <dbReference type="Proteomes" id="UP000030690"/>
    </source>
</evidence>
<proteinExistence type="predicted"/>
<dbReference type="Proteomes" id="UP000030690">
    <property type="component" value="Unassembled WGS sequence"/>
</dbReference>
<gene>
    <name evidence="1" type="ORF">PFFVO_01462</name>
</gene>